<dbReference type="EMBL" id="FUWY01000001">
    <property type="protein sequence ID" value="SJZ43036.1"/>
    <property type="molecule type" value="Genomic_DNA"/>
</dbReference>
<organism evidence="1 2">
    <name type="scientific">Anaerorhabdus furcosa</name>
    <dbReference type="NCBI Taxonomy" id="118967"/>
    <lineage>
        <taxon>Bacteria</taxon>
        <taxon>Bacillati</taxon>
        <taxon>Bacillota</taxon>
        <taxon>Erysipelotrichia</taxon>
        <taxon>Erysipelotrichales</taxon>
        <taxon>Erysipelotrichaceae</taxon>
        <taxon>Anaerorhabdus</taxon>
    </lineage>
</organism>
<gene>
    <name evidence="1" type="ORF">SAMN02745191_0587</name>
</gene>
<dbReference type="RefSeq" id="WP_078711016.1">
    <property type="nucleotide sequence ID" value="NZ_FUWY01000001.1"/>
</dbReference>
<name>A0A1T4KKW3_9FIRM</name>
<proteinExistence type="predicted"/>
<evidence type="ECO:0000313" key="2">
    <source>
        <dbReference type="Proteomes" id="UP000243297"/>
    </source>
</evidence>
<dbReference type="AlphaFoldDB" id="A0A1T4KKW3"/>
<dbReference type="Proteomes" id="UP000243297">
    <property type="component" value="Unassembled WGS sequence"/>
</dbReference>
<sequence length="474" mass="55504">MKNLVNYLLCGLLLCGCSTQNNLLVSTDSSTFKLTTYEENEIKKLFNEDNYFTPFVNSLDDINWDINELGLSINLNGSRKIQVLINYEGEIDLVYNFDDISFTYDEKGSSTLVNLELSIDSEAYFRGIYLKVQLNQDEPFDIVYNNNNTLSYNFYNTTNLELDDRLQLEIIHQVVDEYQSFHLFLLSLQSFKDSFLSLINFGPLYYNPNIEKISTIYNVDSDNANYDTAYTPHFDKLLFLVPDEYFSVSNWDTAKLYNTASILFYLENEINDSTCYQRDSLLQTLLSIKPNIFCIKQKCTTNFETNEFTFTLDKNLNLYFIQGLDVTTLNLQLSALFANFQNFNIEQTLLRVDGIVQIEENNAYFINHKKSYLNYEAFDKLYIEVISNSNNKLLLHVTPYRVNFNWLLNSQDCYIETGEGEILYPELIFNEVNMNEYIVDHLDKFQSWELTLENNDALDFYRILSAKKIRLESK</sequence>
<dbReference type="PROSITE" id="PS51257">
    <property type="entry name" value="PROKAR_LIPOPROTEIN"/>
    <property type="match status" value="1"/>
</dbReference>
<evidence type="ECO:0000313" key="1">
    <source>
        <dbReference type="EMBL" id="SJZ43036.1"/>
    </source>
</evidence>
<evidence type="ECO:0008006" key="3">
    <source>
        <dbReference type="Google" id="ProtNLM"/>
    </source>
</evidence>
<reference evidence="2" key="1">
    <citation type="submission" date="2017-02" db="EMBL/GenBank/DDBJ databases">
        <authorList>
            <person name="Varghese N."/>
            <person name="Submissions S."/>
        </authorList>
    </citation>
    <scope>NUCLEOTIDE SEQUENCE [LARGE SCALE GENOMIC DNA]</scope>
    <source>
        <strain evidence="2">ATCC 25662</strain>
    </source>
</reference>
<keyword evidence="2" id="KW-1185">Reference proteome</keyword>
<protein>
    <recommendedName>
        <fullName evidence="3">Lipoprotein</fullName>
    </recommendedName>
</protein>
<dbReference type="STRING" id="118967.SAMN02745191_0587"/>
<accession>A0A1T4KKW3</accession>